<comment type="caution">
    <text evidence="6">The sequence shown here is derived from an EMBL/GenBank/DDBJ whole genome shotgun (WGS) entry which is preliminary data.</text>
</comment>
<organism evidence="6 7">
    <name type="scientific">Acetobacter garciniae</name>
    <dbReference type="NCBI Taxonomy" id="2817435"/>
    <lineage>
        <taxon>Bacteria</taxon>
        <taxon>Pseudomonadati</taxon>
        <taxon>Pseudomonadota</taxon>
        <taxon>Alphaproteobacteria</taxon>
        <taxon>Acetobacterales</taxon>
        <taxon>Acetobacteraceae</taxon>
        <taxon>Acetobacter</taxon>
    </lineage>
</organism>
<evidence type="ECO:0000313" key="6">
    <source>
        <dbReference type="EMBL" id="MBO1323930.1"/>
    </source>
</evidence>
<gene>
    <name evidence="6" type="ORF">J2D77_02015</name>
</gene>
<dbReference type="RefSeq" id="WP_207844583.1">
    <property type="nucleotide sequence ID" value="NZ_JAFVMH010000001.1"/>
</dbReference>
<dbReference type="InterPro" id="IPR009760">
    <property type="entry name" value="DUF1328"/>
</dbReference>
<name>A0A939HGG4_9PROT</name>
<keyword evidence="3 5" id="KW-1133">Transmembrane helix</keyword>
<protein>
    <recommendedName>
        <fullName evidence="5">UPF0391 membrane protein J2D77_02015</fullName>
    </recommendedName>
</protein>
<evidence type="ECO:0000256" key="5">
    <source>
        <dbReference type="HAMAP-Rule" id="MF_01361"/>
    </source>
</evidence>
<proteinExistence type="inferred from homology"/>
<keyword evidence="4 5" id="KW-0472">Membrane</keyword>
<reference evidence="6" key="1">
    <citation type="submission" date="2021-03" db="EMBL/GenBank/DDBJ databases">
        <title>The complete genome sequence of Acetobacter sp. TBRC 12339.</title>
        <authorList>
            <person name="Charoenyingcharoen P."/>
            <person name="Yukphan P."/>
        </authorList>
    </citation>
    <scope>NUCLEOTIDE SEQUENCE</scope>
    <source>
        <strain evidence="6">TBRC 12339</strain>
    </source>
</reference>
<keyword evidence="1 5" id="KW-1003">Cell membrane</keyword>
<dbReference type="EMBL" id="JAFVMH010000001">
    <property type="protein sequence ID" value="MBO1323930.1"/>
    <property type="molecule type" value="Genomic_DNA"/>
</dbReference>
<dbReference type="PIRSF" id="PIRSF036466">
    <property type="entry name" value="UCP036466"/>
    <property type="match status" value="1"/>
</dbReference>
<dbReference type="GO" id="GO:0005886">
    <property type="term" value="C:plasma membrane"/>
    <property type="evidence" value="ECO:0007669"/>
    <property type="project" value="UniProtKB-SubCell"/>
</dbReference>
<evidence type="ECO:0000256" key="2">
    <source>
        <dbReference type="ARBA" id="ARBA00022692"/>
    </source>
</evidence>
<evidence type="ECO:0000256" key="1">
    <source>
        <dbReference type="ARBA" id="ARBA00022475"/>
    </source>
</evidence>
<keyword evidence="2 5" id="KW-0812">Transmembrane</keyword>
<dbReference type="Proteomes" id="UP000664073">
    <property type="component" value="Unassembled WGS sequence"/>
</dbReference>
<comment type="subcellular location">
    <subcellularLocation>
        <location evidence="5">Cell membrane</location>
        <topology evidence="5">Single-pass membrane protein</topology>
    </subcellularLocation>
</comment>
<sequence length="58" mass="6066">MLKLALFFLVVSLVAGVFGFGGISSAAAGVAKILFFLAIILFVAFLVVALLFGRSVMK</sequence>
<evidence type="ECO:0000256" key="3">
    <source>
        <dbReference type="ARBA" id="ARBA00022989"/>
    </source>
</evidence>
<accession>A0A939HGG4</accession>
<dbReference type="NCBIfam" id="NF010234">
    <property type="entry name" value="PRK13682.2-5"/>
    <property type="match status" value="1"/>
</dbReference>
<dbReference type="Pfam" id="PF07043">
    <property type="entry name" value="DUF1328"/>
    <property type="match status" value="1"/>
</dbReference>
<keyword evidence="7" id="KW-1185">Reference proteome</keyword>
<feature type="transmembrane region" description="Helical" evidence="5">
    <location>
        <begin position="29"/>
        <end position="52"/>
    </location>
</feature>
<evidence type="ECO:0000256" key="4">
    <source>
        <dbReference type="ARBA" id="ARBA00023136"/>
    </source>
</evidence>
<evidence type="ECO:0000313" key="7">
    <source>
        <dbReference type="Proteomes" id="UP000664073"/>
    </source>
</evidence>
<comment type="similarity">
    <text evidence="5">Belongs to the UPF0391 family.</text>
</comment>
<dbReference type="HAMAP" id="MF_01361">
    <property type="entry name" value="UPF0391"/>
    <property type="match status" value="1"/>
</dbReference>
<dbReference type="AlphaFoldDB" id="A0A939HGG4"/>